<accession>A0A0V8RVB8</accession>
<dbReference type="GO" id="GO:0006780">
    <property type="term" value="P:uroporphyrinogen III biosynthetic process"/>
    <property type="evidence" value="ECO:0007669"/>
    <property type="project" value="UniProtKB-UniRule"/>
</dbReference>
<evidence type="ECO:0000256" key="5">
    <source>
        <dbReference type="ARBA" id="ARBA00023244"/>
    </source>
</evidence>
<protein>
    <recommendedName>
        <fullName evidence="3 7">Uroporphyrinogen-III synthase</fullName>
        <ecNumber evidence="3 7">4.2.1.75</ecNumber>
    </recommendedName>
</protein>
<comment type="pathway">
    <text evidence="1 7">Porphyrin-containing compound metabolism; protoporphyrin-IX biosynthesis; coproporphyrinogen-III from 5-aminolevulinate: step 3/4.</text>
</comment>
<dbReference type="InterPro" id="IPR036108">
    <property type="entry name" value="4pyrrol_syn_uPrphyn_synt_sf"/>
</dbReference>
<evidence type="ECO:0000259" key="8">
    <source>
        <dbReference type="Pfam" id="PF02602"/>
    </source>
</evidence>
<dbReference type="EC" id="4.2.1.75" evidence="3 7"/>
<evidence type="ECO:0000256" key="1">
    <source>
        <dbReference type="ARBA" id="ARBA00004772"/>
    </source>
</evidence>
<comment type="function">
    <text evidence="7">Catalyzes cyclization of the linear tetrapyrrole, hydroxymethylbilane, to the macrocyclic uroporphyrinogen III.</text>
</comment>
<dbReference type="GO" id="GO:0006782">
    <property type="term" value="P:protoporphyrinogen IX biosynthetic process"/>
    <property type="evidence" value="ECO:0007669"/>
    <property type="project" value="UniProtKB-UniRule"/>
</dbReference>
<dbReference type="InterPro" id="IPR039793">
    <property type="entry name" value="UROS/Hem4"/>
</dbReference>
<evidence type="ECO:0000256" key="6">
    <source>
        <dbReference type="ARBA" id="ARBA00048617"/>
    </source>
</evidence>
<dbReference type="InterPro" id="IPR003754">
    <property type="entry name" value="4pyrrol_synth_uPrphyn_synth"/>
</dbReference>
<proteinExistence type="inferred from homology"/>
<sequence>MEAELRRKPYVLLLRPPGSEPGRLAEVAIVAHIPVVDLEPLPGAAEKIRSLLGSCDWVAFTSPRAPFLLESLAGELQRLQREGSIRVAAVGPRTKRALEALGLRVDHVPREYRGAALARELAGRRPGCVLLPRSERAVPELAELLKRSGVRVVEVPLYRPVALDPLAGAAASVADRFDYVVFTSPSVAEVFARHYPRPRSPGFTPIAIGPTTARRLIELGFPAPPYPEEYTMEGVARIIEELWSRRGPPQPG</sequence>
<keyword evidence="10" id="KW-1185">Reference proteome</keyword>
<dbReference type="PANTHER" id="PTHR38042:SF1">
    <property type="entry name" value="UROPORPHYRINOGEN-III SYNTHASE, CHLOROPLASTIC"/>
    <property type="match status" value="1"/>
</dbReference>
<feature type="domain" description="Tetrapyrrole biosynthesis uroporphyrinogen III synthase" evidence="8">
    <location>
        <begin position="28"/>
        <end position="235"/>
    </location>
</feature>
<dbReference type="OrthoDB" id="15395at2157"/>
<dbReference type="EMBL" id="LNTB01000001">
    <property type="protein sequence ID" value="KSW12005.1"/>
    <property type="molecule type" value="Genomic_DNA"/>
</dbReference>
<dbReference type="AlphaFoldDB" id="A0A0V8RVB8"/>
<reference evidence="9 10" key="1">
    <citation type="submission" date="2015-11" db="EMBL/GenBank/DDBJ databases">
        <title>Genome sequence of Pyrodictium occultum PL-19, a marine hyperthermophilic archaeon isolated from Volcano, Italy.</title>
        <authorList>
            <person name="Utturkar S."/>
            <person name="Huber H."/>
            <person name="Leptihn S."/>
            <person name="Brown S."/>
            <person name="Stetter K.O."/>
            <person name="Podar M."/>
        </authorList>
    </citation>
    <scope>NUCLEOTIDE SEQUENCE [LARGE SCALE GENOMIC DNA]</scope>
    <source>
        <strain evidence="9 10">PL-19</strain>
    </source>
</reference>
<evidence type="ECO:0000256" key="3">
    <source>
        <dbReference type="ARBA" id="ARBA00013109"/>
    </source>
</evidence>
<evidence type="ECO:0000256" key="2">
    <source>
        <dbReference type="ARBA" id="ARBA00008133"/>
    </source>
</evidence>
<dbReference type="CDD" id="cd06578">
    <property type="entry name" value="HemD"/>
    <property type="match status" value="1"/>
</dbReference>
<name>A0A0V8RVB8_PYROC</name>
<dbReference type="GO" id="GO:0004852">
    <property type="term" value="F:uroporphyrinogen-III synthase activity"/>
    <property type="evidence" value="ECO:0007669"/>
    <property type="project" value="UniProtKB-UniRule"/>
</dbReference>
<dbReference type="STRING" id="2309.CF15_04250"/>
<evidence type="ECO:0000313" key="9">
    <source>
        <dbReference type="EMBL" id="KSW12005.1"/>
    </source>
</evidence>
<gene>
    <name evidence="9" type="ORF">CF15_04250</name>
</gene>
<comment type="catalytic activity">
    <reaction evidence="6 7">
        <text>hydroxymethylbilane = uroporphyrinogen III + H2O</text>
        <dbReference type="Rhea" id="RHEA:18965"/>
        <dbReference type="ChEBI" id="CHEBI:15377"/>
        <dbReference type="ChEBI" id="CHEBI:57308"/>
        <dbReference type="ChEBI" id="CHEBI:57845"/>
        <dbReference type="EC" id="4.2.1.75"/>
    </reaction>
</comment>
<dbReference type="PANTHER" id="PTHR38042">
    <property type="entry name" value="UROPORPHYRINOGEN-III SYNTHASE, CHLOROPLASTIC"/>
    <property type="match status" value="1"/>
</dbReference>
<dbReference type="Proteomes" id="UP000053352">
    <property type="component" value="Unassembled WGS sequence"/>
</dbReference>
<dbReference type="UniPathway" id="UPA00251">
    <property type="reaction ID" value="UER00320"/>
</dbReference>
<evidence type="ECO:0000313" key="10">
    <source>
        <dbReference type="Proteomes" id="UP000053352"/>
    </source>
</evidence>
<comment type="similarity">
    <text evidence="2 7">Belongs to the uroporphyrinogen-III synthase family.</text>
</comment>
<dbReference type="Gene3D" id="3.40.50.10090">
    <property type="match status" value="2"/>
</dbReference>
<dbReference type="SUPFAM" id="SSF69618">
    <property type="entry name" value="HemD-like"/>
    <property type="match status" value="1"/>
</dbReference>
<organism evidence="9 10">
    <name type="scientific">Pyrodictium occultum</name>
    <dbReference type="NCBI Taxonomy" id="2309"/>
    <lineage>
        <taxon>Archaea</taxon>
        <taxon>Thermoproteota</taxon>
        <taxon>Thermoprotei</taxon>
        <taxon>Desulfurococcales</taxon>
        <taxon>Pyrodictiaceae</taxon>
        <taxon>Pyrodictium</taxon>
    </lineage>
</organism>
<comment type="caution">
    <text evidence="9">The sequence shown here is derived from an EMBL/GenBank/DDBJ whole genome shotgun (WGS) entry which is preliminary data.</text>
</comment>
<dbReference type="RefSeq" id="WP_058370685.1">
    <property type="nucleotide sequence ID" value="NZ_LNTB01000001.1"/>
</dbReference>
<keyword evidence="5 7" id="KW-0627">Porphyrin biosynthesis</keyword>
<evidence type="ECO:0000256" key="4">
    <source>
        <dbReference type="ARBA" id="ARBA00023239"/>
    </source>
</evidence>
<keyword evidence="4 7" id="KW-0456">Lyase</keyword>
<evidence type="ECO:0000256" key="7">
    <source>
        <dbReference type="RuleBase" id="RU366031"/>
    </source>
</evidence>
<dbReference type="Pfam" id="PF02602">
    <property type="entry name" value="HEM4"/>
    <property type="match status" value="1"/>
</dbReference>